<evidence type="ECO:0000256" key="1">
    <source>
        <dbReference type="ARBA" id="ARBA00007521"/>
    </source>
</evidence>
<keyword evidence="4" id="KW-1185">Reference proteome</keyword>
<dbReference type="GO" id="GO:0016075">
    <property type="term" value="P:rRNA catabolic process"/>
    <property type="evidence" value="ECO:0007669"/>
    <property type="project" value="TreeGrafter"/>
</dbReference>
<dbReference type="Proteomes" id="UP000238937">
    <property type="component" value="Unassembled WGS sequence"/>
</dbReference>
<protein>
    <submittedName>
        <fullName evidence="3">Transcriptional regulator</fullName>
    </submittedName>
</protein>
<dbReference type="OrthoDB" id="9793906at2"/>
<evidence type="ECO:0000313" key="4">
    <source>
        <dbReference type="Proteomes" id="UP000238937"/>
    </source>
</evidence>
<dbReference type="EMBL" id="PVWO01000069">
    <property type="protein sequence ID" value="PSB57622.1"/>
    <property type="molecule type" value="Genomic_DNA"/>
</dbReference>
<evidence type="ECO:0000256" key="2">
    <source>
        <dbReference type="ARBA" id="ARBA00022649"/>
    </source>
</evidence>
<gene>
    <name evidence="3" type="ORF">C7B77_07795</name>
</gene>
<comment type="caution">
    <text evidence="3">The sequence shown here is derived from an EMBL/GenBank/DDBJ whole genome shotgun (WGS) entry which is preliminary data.</text>
</comment>
<dbReference type="InterPro" id="IPR003477">
    <property type="entry name" value="PemK-like"/>
</dbReference>
<dbReference type="Gene3D" id="2.30.30.110">
    <property type="match status" value="1"/>
</dbReference>
<evidence type="ECO:0000313" key="3">
    <source>
        <dbReference type="EMBL" id="PSB57622.1"/>
    </source>
</evidence>
<dbReference type="GO" id="GO:0006402">
    <property type="term" value="P:mRNA catabolic process"/>
    <property type="evidence" value="ECO:0007669"/>
    <property type="project" value="TreeGrafter"/>
</dbReference>
<organism evidence="3 4">
    <name type="scientific">Chamaesiphon polymorphus CCALA 037</name>
    <dbReference type="NCBI Taxonomy" id="2107692"/>
    <lineage>
        <taxon>Bacteria</taxon>
        <taxon>Bacillati</taxon>
        <taxon>Cyanobacteriota</taxon>
        <taxon>Cyanophyceae</taxon>
        <taxon>Gomontiellales</taxon>
        <taxon>Chamaesiphonaceae</taxon>
        <taxon>Chamaesiphon</taxon>
    </lineage>
</organism>
<dbReference type="PANTHER" id="PTHR33988">
    <property type="entry name" value="ENDORIBONUCLEASE MAZF-RELATED"/>
    <property type="match status" value="1"/>
</dbReference>
<dbReference type="AlphaFoldDB" id="A0A2T1GIY3"/>
<dbReference type="InterPro" id="IPR011067">
    <property type="entry name" value="Plasmid_toxin/cell-grow_inhib"/>
</dbReference>
<comment type="similarity">
    <text evidence="1">Belongs to the PemK/MazF family.</text>
</comment>
<dbReference type="GO" id="GO:0004521">
    <property type="term" value="F:RNA endonuclease activity"/>
    <property type="evidence" value="ECO:0007669"/>
    <property type="project" value="TreeGrafter"/>
</dbReference>
<sequence length="110" mass="12091">MGMVTERFDVFLVALDPTVGSEIQKTRPCTIVSPNEMNANLATVIVAPMTTSGKQYPSRIPVNFDGKEGFVALDHIRSVSKTRLVKQLGTIRPAEQKALVEALLEMFAQE</sequence>
<dbReference type="Pfam" id="PF02452">
    <property type="entry name" value="PemK_toxin"/>
    <property type="match status" value="1"/>
</dbReference>
<reference evidence="3 4" key="1">
    <citation type="submission" date="2018-03" db="EMBL/GenBank/DDBJ databases">
        <title>The ancient ancestry and fast evolution of plastids.</title>
        <authorList>
            <person name="Moore K.R."/>
            <person name="Magnabosco C."/>
            <person name="Momper L."/>
            <person name="Gold D.A."/>
            <person name="Bosak T."/>
            <person name="Fournier G.P."/>
        </authorList>
    </citation>
    <scope>NUCLEOTIDE SEQUENCE [LARGE SCALE GENOMIC DNA]</scope>
    <source>
        <strain evidence="3 4">CCALA 037</strain>
    </source>
</reference>
<dbReference type="GO" id="GO:0003677">
    <property type="term" value="F:DNA binding"/>
    <property type="evidence" value="ECO:0007669"/>
    <property type="project" value="InterPro"/>
</dbReference>
<name>A0A2T1GIY3_9CYAN</name>
<dbReference type="SUPFAM" id="SSF50118">
    <property type="entry name" value="Cell growth inhibitor/plasmid maintenance toxic component"/>
    <property type="match status" value="1"/>
</dbReference>
<proteinExistence type="inferred from homology"/>
<keyword evidence="2" id="KW-1277">Toxin-antitoxin system</keyword>
<dbReference type="PANTHER" id="PTHR33988:SF2">
    <property type="entry name" value="ENDORIBONUCLEASE MAZF"/>
    <property type="match status" value="1"/>
</dbReference>
<accession>A0A2T1GIY3</accession>